<name>A0ABV5G6K5_9MICC</name>
<accession>A0ABV5G6K5</accession>
<organism evidence="2 3">
    <name type="scientific">Citricoccus parietis</name>
    <dbReference type="NCBI Taxonomy" id="592307"/>
    <lineage>
        <taxon>Bacteria</taxon>
        <taxon>Bacillati</taxon>
        <taxon>Actinomycetota</taxon>
        <taxon>Actinomycetes</taxon>
        <taxon>Micrococcales</taxon>
        <taxon>Micrococcaceae</taxon>
        <taxon>Citricoccus</taxon>
    </lineage>
</organism>
<dbReference type="EMBL" id="JBHMFI010000002">
    <property type="protein sequence ID" value="MFB9074588.1"/>
    <property type="molecule type" value="Genomic_DNA"/>
</dbReference>
<keyword evidence="3" id="KW-1185">Reference proteome</keyword>
<protein>
    <submittedName>
        <fullName evidence="2">Uncharacterized protein</fullName>
    </submittedName>
</protein>
<sequence length="89" mass="9072">MVAAGLPGRKTAVQYGSLVDHGAESSLAWATPTILPVGWVPEGPAPAQEDPWTCQPPGRSTRTEPANGTRTGPGAARSRTTPGPRAVSG</sequence>
<evidence type="ECO:0000256" key="1">
    <source>
        <dbReference type="SAM" id="MobiDB-lite"/>
    </source>
</evidence>
<proteinExistence type="predicted"/>
<feature type="compositionally biased region" description="Polar residues" evidence="1">
    <location>
        <begin position="58"/>
        <end position="70"/>
    </location>
</feature>
<reference evidence="2 3" key="1">
    <citation type="submission" date="2024-09" db="EMBL/GenBank/DDBJ databases">
        <authorList>
            <person name="Sun Q."/>
            <person name="Mori K."/>
        </authorList>
    </citation>
    <scope>NUCLEOTIDE SEQUENCE [LARGE SCALE GENOMIC DNA]</scope>
    <source>
        <strain evidence="2 3">CCM 7609</strain>
    </source>
</reference>
<feature type="region of interest" description="Disordered" evidence="1">
    <location>
        <begin position="40"/>
        <end position="89"/>
    </location>
</feature>
<dbReference type="Proteomes" id="UP001589575">
    <property type="component" value="Unassembled WGS sequence"/>
</dbReference>
<gene>
    <name evidence="2" type="ORF">ACFFX0_26720</name>
</gene>
<evidence type="ECO:0000313" key="3">
    <source>
        <dbReference type="Proteomes" id="UP001589575"/>
    </source>
</evidence>
<comment type="caution">
    <text evidence="2">The sequence shown here is derived from an EMBL/GenBank/DDBJ whole genome shotgun (WGS) entry which is preliminary data.</text>
</comment>
<evidence type="ECO:0000313" key="2">
    <source>
        <dbReference type="EMBL" id="MFB9074588.1"/>
    </source>
</evidence>